<dbReference type="AlphaFoldDB" id="A5YS62"/>
<proteinExistence type="predicted"/>
<sequence length="172" mass="20074">MTDNTGISFRSTDDGPFIGFDFDKVRVDGDFREEVLDLVQRLDSYTEVSSSGKRLHVIAEGDRLDDRKNEEHLRLWRTRSLRHRPILRPHRRRIRRLHIGREQAYSRPRGTPREVAMKGGSLHRRQIWPSSHNFTTGARATSSWWTTAFEPLDGCVQSGTRYTLLTEPRMGR</sequence>
<organism evidence="1">
    <name type="scientific">uncultured haloarchaeon</name>
    <dbReference type="NCBI Taxonomy" id="160804"/>
    <lineage>
        <taxon>Archaea</taxon>
        <taxon>Methanobacteriati</taxon>
        <taxon>Methanobacteriota</taxon>
        <taxon>Stenosarchaea group</taxon>
        <taxon>Halobacteria</taxon>
        <taxon>Halobacteriales</taxon>
        <taxon>Halobacteriaceae</taxon>
        <taxon>environmental samples</taxon>
    </lineage>
</organism>
<protein>
    <submittedName>
        <fullName evidence="1">Phage-related protein</fullName>
    </submittedName>
</protein>
<dbReference type="EMBL" id="EF583985">
    <property type="protein sequence ID" value="ABQ75819.1"/>
    <property type="molecule type" value="Genomic_DNA"/>
</dbReference>
<accession>A5YS62</accession>
<reference evidence="1" key="1">
    <citation type="journal article" date="2007" name="ISME J.">
        <title>Genomic plasticity in prokaryotes: the case of the square haloarchaeon.</title>
        <authorList>
            <person name="Cuadros-Orellana S."/>
            <person name="Martin-Cuadrado A.B."/>
            <person name="Legault B."/>
            <person name="D'Auria G."/>
            <person name="Zhaxybayeva O."/>
            <person name="Papke R.T."/>
            <person name="Rodriguez-Valera F."/>
        </authorList>
    </citation>
    <scope>NUCLEOTIDE SEQUENCE</scope>
</reference>
<evidence type="ECO:0000313" key="1">
    <source>
        <dbReference type="EMBL" id="ABQ75819.1"/>
    </source>
</evidence>
<name>A5YS62_9EURY</name>